<dbReference type="Pfam" id="PF00385">
    <property type="entry name" value="Chromo"/>
    <property type="match status" value="1"/>
</dbReference>
<dbReference type="PANTHER" id="PTHR37984">
    <property type="entry name" value="PROTEIN CBG26694"/>
    <property type="match status" value="1"/>
</dbReference>
<feature type="region of interest" description="Disordered" evidence="21">
    <location>
        <begin position="1395"/>
        <end position="1451"/>
    </location>
</feature>
<keyword evidence="5" id="KW-0808">Transferase</keyword>
<evidence type="ECO:0000256" key="15">
    <source>
        <dbReference type="ARBA" id="ARBA00022932"/>
    </source>
</evidence>
<dbReference type="Pfam" id="PF00665">
    <property type="entry name" value="rve"/>
    <property type="match status" value="1"/>
</dbReference>
<dbReference type="Pfam" id="PF17921">
    <property type="entry name" value="Integrase_H2C2"/>
    <property type="match status" value="1"/>
</dbReference>
<dbReference type="InterPro" id="IPR043128">
    <property type="entry name" value="Rev_trsase/Diguanyl_cyclase"/>
</dbReference>
<comment type="similarity">
    <text evidence="2">Belongs to the beta type-B retroviral polymerase family. HERV class-II K(HML-2) pol subfamily.</text>
</comment>
<dbReference type="GO" id="GO:0005634">
    <property type="term" value="C:nucleus"/>
    <property type="evidence" value="ECO:0007669"/>
    <property type="project" value="UniProtKB-SubCell"/>
</dbReference>
<evidence type="ECO:0000259" key="23">
    <source>
        <dbReference type="PROSITE" id="PS50158"/>
    </source>
</evidence>
<dbReference type="InterPro" id="IPR041577">
    <property type="entry name" value="RT_RNaseH_2"/>
</dbReference>
<dbReference type="EC" id="3.1.26.4" evidence="3"/>
<evidence type="ECO:0000256" key="20">
    <source>
        <dbReference type="PROSITE-ProRule" id="PRU00047"/>
    </source>
</evidence>
<dbReference type="CDD" id="cd09274">
    <property type="entry name" value="RNase_HI_RT_Ty3"/>
    <property type="match status" value="1"/>
</dbReference>
<dbReference type="InterPro" id="IPR012337">
    <property type="entry name" value="RNaseH-like_sf"/>
</dbReference>
<evidence type="ECO:0000256" key="8">
    <source>
        <dbReference type="ARBA" id="ARBA00022723"/>
    </source>
</evidence>
<protein>
    <recommendedName>
        <fullName evidence="19">Gypsy retrotransposon integrase-like protein 1</fullName>
        <ecNumber evidence="3">3.1.26.4</ecNumber>
    </recommendedName>
</protein>
<dbReference type="CDD" id="cd01647">
    <property type="entry name" value="RT_LTR"/>
    <property type="match status" value="1"/>
</dbReference>
<feature type="compositionally biased region" description="Low complexity" evidence="21">
    <location>
        <begin position="245"/>
        <end position="263"/>
    </location>
</feature>
<dbReference type="InterPro" id="IPR041588">
    <property type="entry name" value="Integrase_H2C2"/>
</dbReference>
<dbReference type="SUPFAM" id="SSF53098">
    <property type="entry name" value="Ribonuclease H-like"/>
    <property type="match status" value="1"/>
</dbReference>
<dbReference type="Gene3D" id="1.10.340.70">
    <property type="match status" value="1"/>
</dbReference>
<dbReference type="SUPFAM" id="SSF56672">
    <property type="entry name" value="DNA/RNA polymerases"/>
    <property type="match status" value="1"/>
</dbReference>
<dbReference type="InterPro" id="IPR050951">
    <property type="entry name" value="Retrovirus_Pol_polyprotein"/>
</dbReference>
<dbReference type="GO" id="GO:0008270">
    <property type="term" value="F:zinc ion binding"/>
    <property type="evidence" value="ECO:0007669"/>
    <property type="project" value="UniProtKB-KW"/>
</dbReference>
<dbReference type="FunFam" id="3.10.20.370:FF:000003">
    <property type="entry name" value="Transposon Tf2-6 polyprotein"/>
    <property type="match status" value="1"/>
</dbReference>
<dbReference type="GO" id="GO:0004190">
    <property type="term" value="F:aspartic-type endopeptidase activity"/>
    <property type="evidence" value="ECO:0007669"/>
    <property type="project" value="UniProtKB-KW"/>
</dbReference>
<dbReference type="Pfam" id="PF00078">
    <property type="entry name" value="RVT_1"/>
    <property type="match status" value="1"/>
</dbReference>
<evidence type="ECO:0000256" key="11">
    <source>
        <dbReference type="ARBA" id="ARBA00022801"/>
    </source>
</evidence>
<comment type="subcellular location">
    <subcellularLocation>
        <location evidence="1">Nucleus</location>
    </subcellularLocation>
</comment>
<evidence type="ECO:0000256" key="1">
    <source>
        <dbReference type="ARBA" id="ARBA00004123"/>
    </source>
</evidence>
<evidence type="ECO:0000259" key="25">
    <source>
        <dbReference type="PROSITE" id="PS50994"/>
    </source>
</evidence>
<keyword evidence="18" id="KW-0511">Multifunctional enzyme</keyword>
<dbReference type="GO" id="GO:0003887">
    <property type="term" value="F:DNA-directed DNA polymerase activity"/>
    <property type="evidence" value="ECO:0007669"/>
    <property type="project" value="UniProtKB-KW"/>
</dbReference>
<dbReference type="Gene3D" id="2.40.50.40">
    <property type="match status" value="1"/>
</dbReference>
<evidence type="ECO:0000256" key="12">
    <source>
        <dbReference type="ARBA" id="ARBA00022842"/>
    </source>
</evidence>
<dbReference type="Gene3D" id="3.10.10.10">
    <property type="entry name" value="HIV Type 1 Reverse Transcriptase, subunit A, domain 1"/>
    <property type="match status" value="1"/>
</dbReference>
<dbReference type="Pfam" id="PF24626">
    <property type="entry name" value="SH3_Tf2-1"/>
    <property type="match status" value="1"/>
</dbReference>
<dbReference type="Pfam" id="PF03732">
    <property type="entry name" value="Retrotrans_gag"/>
    <property type="match status" value="1"/>
</dbReference>
<evidence type="ECO:0000256" key="13">
    <source>
        <dbReference type="ARBA" id="ARBA00022908"/>
    </source>
</evidence>
<dbReference type="InterPro" id="IPR000953">
    <property type="entry name" value="Chromo/chromo_shadow_dom"/>
</dbReference>
<keyword evidence="13" id="KW-0229">DNA integration</keyword>
<evidence type="ECO:0000313" key="27">
    <source>
        <dbReference type="Proteomes" id="UP000694395"/>
    </source>
</evidence>
<keyword evidence="4" id="KW-0645">Protease</keyword>
<feature type="region of interest" description="Disordered" evidence="21">
    <location>
        <begin position="238"/>
        <end position="263"/>
    </location>
</feature>
<feature type="compositionally biased region" description="Basic residues" evidence="21">
    <location>
        <begin position="1408"/>
        <end position="1417"/>
    </location>
</feature>
<dbReference type="Proteomes" id="UP000694395">
    <property type="component" value="Chromosome 2"/>
</dbReference>
<evidence type="ECO:0000259" key="24">
    <source>
        <dbReference type="PROSITE" id="PS50878"/>
    </source>
</evidence>
<feature type="domain" description="Reverse transcriptase" evidence="24">
    <location>
        <begin position="526"/>
        <end position="705"/>
    </location>
</feature>
<dbReference type="GO" id="GO:0003677">
    <property type="term" value="F:DNA binding"/>
    <property type="evidence" value="ECO:0007669"/>
    <property type="project" value="UniProtKB-KW"/>
</dbReference>
<dbReference type="Gene3D" id="3.30.420.10">
    <property type="entry name" value="Ribonuclease H-like superfamily/Ribonuclease H"/>
    <property type="match status" value="1"/>
</dbReference>
<dbReference type="InterPro" id="IPR001584">
    <property type="entry name" value="Integrase_cat-core"/>
</dbReference>
<dbReference type="PROSITE" id="PS50994">
    <property type="entry name" value="INTEGRASE"/>
    <property type="match status" value="1"/>
</dbReference>
<dbReference type="Ensembl" id="ENSOMYT00000000304.2">
    <property type="protein sequence ID" value="ENSOMYP00000000229.2"/>
    <property type="gene ID" value="ENSOMYG00000000201.2"/>
</dbReference>
<dbReference type="SUPFAM" id="SSF54160">
    <property type="entry name" value="Chromo domain-like"/>
    <property type="match status" value="1"/>
</dbReference>
<dbReference type="GO" id="GO:0015074">
    <property type="term" value="P:DNA integration"/>
    <property type="evidence" value="ECO:0007669"/>
    <property type="project" value="UniProtKB-KW"/>
</dbReference>
<evidence type="ECO:0000313" key="26">
    <source>
        <dbReference type="Ensembl" id="ENSOMYP00000000229.2"/>
    </source>
</evidence>
<dbReference type="InterPro" id="IPR056924">
    <property type="entry name" value="SH3_Tf2-1"/>
</dbReference>
<reference evidence="26" key="2">
    <citation type="submission" date="2025-08" db="UniProtKB">
        <authorList>
            <consortium name="Ensembl"/>
        </authorList>
    </citation>
    <scope>IDENTIFICATION</scope>
</reference>
<keyword evidence="27" id="KW-1185">Reference proteome</keyword>
<name>A0A8C7LY93_ONCMY</name>
<dbReference type="FunFam" id="3.30.420.10:FF:000032">
    <property type="entry name" value="Retrovirus-related Pol polyprotein from transposon 297-like Protein"/>
    <property type="match status" value="1"/>
</dbReference>
<dbReference type="CDD" id="cd00303">
    <property type="entry name" value="retropepsin_like"/>
    <property type="match status" value="1"/>
</dbReference>
<feature type="region of interest" description="Disordered" evidence="21">
    <location>
        <begin position="283"/>
        <end position="312"/>
    </location>
</feature>
<feature type="domain" description="CCHC-type" evidence="23">
    <location>
        <begin position="272"/>
        <end position="285"/>
    </location>
</feature>
<keyword evidence="7" id="KW-0540">Nuclease</keyword>
<keyword evidence="16" id="KW-0238">DNA-binding</keyword>
<evidence type="ECO:0000256" key="18">
    <source>
        <dbReference type="ARBA" id="ARBA00023268"/>
    </source>
</evidence>
<evidence type="ECO:0000256" key="21">
    <source>
        <dbReference type="SAM" id="MobiDB-lite"/>
    </source>
</evidence>
<dbReference type="PROSITE" id="PS50158">
    <property type="entry name" value="ZF_CCHC"/>
    <property type="match status" value="1"/>
</dbReference>
<dbReference type="InterPro" id="IPR016197">
    <property type="entry name" value="Chromo-like_dom_sf"/>
</dbReference>
<dbReference type="GO" id="GO:0006310">
    <property type="term" value="P:DNA recombination"/>
    <property type="evidence" value="ECO:0007669"/>
    <property type="project" value="UniProtKB-KW"/>
</dbReference>
<dbReference type="InterPro" id="IPR036397">
    <property type="entry name" value="RNaseH_sf"/>
</dbReference>
<evidence type="ECO:0000259" key="22">
    <source>
        <dbReference type="PROSITE" id="PS50013"/>
    </source>
</evidence>
<dbReference type="GO" id="GO:0004523">
    <property type="term" value="F:RNA-DNA hybrid ribonuclease activity"/>
    <property type="evidence" value="ECO:0007669"/>
    <property type="project" value="UniProtKB-EC"/>
</dbReference>
<dbReference type="InterPro" id="IPR023780">
    <property type="entry name" value="Chromo_domain"/>
</dbReference>
<dbReference type="Pfam" id="PF17919">
    <property type="entry name" value="RT_RNaseH_2"/>
    <property type="match status" value="1"/>
</dbReference>
<keyword evidence="14" id="KW-0695">RNA-directed DNA polymerase</keyword>
<evidence type="ECO:0000256" key="19">
    <source>
        <dbReference type="ARBA" id="ARBA00039658"/>
    </source>
</evidence>
<keyword evidence="8" id="KW-0479">Metal-binding</keyword>
<dbReference type="InterPro" id="IPR000477">
    <property type="entry name" value="RT_dom"/>
</dbReference>
<keyword evidence="10" id="KW-0255">Endonuclease</keyword>
<dbReference type="FunFam" id="3.30.70.270:FF:000020">
    <property type="entry name" value="Transposon Tf2-6 polyprotein-like Protein"/>
    <property type="match status" value="1"/>
</dbReference>
<evidence type="ECO:0000256" key="6">
    <source>
        <dbReference type="ARBA" id="ARBA00022695"/>
    </source>
</evidence>
<dbReference type="Pfam" id="PF08284">
    <property type="entry name" value="RVP_2"/>
    <property type="match status" value="1"/>
</dbReference>
<dbReference type="InterPro" id="IPR001878">
    <property type="entry name" value="Znf_CCHC"/>
</dbReference>
<dbReference type="InterPro" id="IPR043502">
    <property type="entry name" value="DNA/RNA_pol_sf"/>
</dbReference>
<reference evidence="26" key="1">
    <citation type="submission" date="2020-07" db="EMBL/GenBank/DDBJ databases">
        <title>A long reads based de novo assembly of the rainbow trout Arlee double haploid line genome.</title>
        <authorList>
            <person name="Gao G."/>
            <person name="Palti Y."/>
        </authorList>
    </citation>
    <scope>NUCLEOTIDE SEQUENCE [LARGE SCALE GENOMIC DNA]</scope>
</reference>
<reference evidence="26" key="3">
    <citation type="submission" date="2025-09" db="UniProtKB">
        <authorList>
            <consortium name="Ensembl"/>
        </authorList>
    </citation>
    <scope>IDENTIFICATION</scope>
</reference>
<sequence length="1451" mass="161162">MESAGADALPGSVEERVQHHTAVLHRLGTAMDQVMATMERWERGGLPTPLSATPQPVPLPSPSLPEHSGIRLALPREYDGTAAGCQGFLLQMDLYLATVRPAPSGGESVNALVSCLAGKALEWANAVWNDPDSARDHYPEFTRRFRAVFDHPPEGRAAGERLFHLRQERRSAQDFALEFRTLAAGAGWNDRALIDHYRCSLREDVRRELACRDTTLSLDQLIDMSIRLDNLLATRGRPDRALSVPSPSSTTPTPMELGGASARATGGGGLSCASCGRRGHTADRCWGGPPGSRDARPSTARTPQVSRHQAHPEPPVGHVYVWIVFPKFSPLSRHKALVDSGAAGNFIDRGLAIRLGIPLVQLDKPFPVHALDSRPLGSGLVREATAPLDMVTQEGHEERISLFLIDSPAFPVVLGIPWLARHNPRISWQQRALQGWSEECSGRCVGVSIGATTVESPDQVSTVHIPSEYADLAIAFCKKKATQLPPHRRGDCAINLLVGAALPRSHVYPLSQEETVAMETYISESLGQGFIQPSISPASSSFFFVKKKEGGLRPCIDYRGLNSITVGYSYPLPLIATAIESFHGARFFTKLDLRSAYNLVRIRKGDEWKTAFSTTSGHYEYLVMPYGLKNAPAVFQSFVDEILRDLHGQGVVVYIDDILVYSATRAAHVSLVRRVLGRLLEHDLYVKAEKCSFFQQAVSFLGYRISTSGLVMEDDRIAAVSNWPTPTTVKEVQRFLGFANYYRRFIRGFGQVAAPITSLLKGGPTRLGWSAEADRAFGRLKALFTSAPVLAHPDPSLAFIVEVDASEAGVGAVLSQRSGAPPKLRPCAFFSQKLSPAERNYDVGDRELLAVVRALKVWRHWLEGAQHPFLIWTDHRNLEYIRAARRLNPRQARWAMFFTRFRFTISYRPGSQNTKADALSRLYDTEERAIDPAPILPASCLVAPVRWEVDADIERASRVEPTPPQCPAGRVYVPLEVRDRLIWWAHTSPSSGHPGIGRTVRCLSGKYWWTTLAKDVRVYVSSCSVCAQCKAPRHLPRGKLQPLPVPQRPWSHLSVDFLTDLPPSQGNTTILVVVDRFSKSCRLLPLPGLPTALQTAEALFTHVFRHYGVPEDIVSDRGPQFTSRVWKAFMERLGVSVNLTSGFHPESNGQVERVNQDVGRFLRSYCQDRPGEWAKYIPWAEMAQNSLPHSSTNLSPFQCVLGYQPVLVPWHQSQTEAPAVDDWVKRSRETWEAAHGYLKRAEARQKASADRHRSEAPVYTPGDRVWLSTRNLPLHLPCRKLGPRFVGPFKVLRRINEVCYRLQLPPYYRINPSFHVSLLRPVVAGPLQEDEVREVPPPPLDIGGAPAYAVRSILDSRRRVGGLQYLVDWEGYGPEERCWVPVEDVLDPPMLREFHRLHPDRPAPRPPGRPRGRRRRAAGAARQGGGTVTTSTEGNFSPCSGGARRSASPVY</sequence>
<dbReference type="PROSITE" id="PS50013">
    <property type="entry name" value="CHROMO_2"/>
    <property type="match status" value="1"/>
</dbReference>
<dbReference type="Gene3D" id="3.30.70.270">
    <property type="match status" value="2"/>
</dbReference>
<evidence type="ECO:0000256" key="5">
    <source>
        <dbReference type="ARBA" id="ARBA00022679"/>
    </source>
</evidence>
<keyword evidence="20" id="KW-0862">Zinc</keyword>
<dbReference type="GO" id="GO:0006508">
    <property type="term" value="P:proteolysis"/>
    <property type="evidence" value="ECO:0007669"/>
    <property type="project" value="UniProtKB-KW"/>
</dbReference>
<feature type="compositionally biased region" description="Polar residues" evidence="21">
    <location>
        <begin position="1428"/>
        <end position="1438"/>
    </location>
</feature>
<evidence type="ECO:0000256" key="7">
    <source>
        <dbReference type="ARBA" id="ARBA00022722"/>
    </source>
</evidence>
<dbReference type="GeneTree" id="ENSGT01040000240511"/>
<evidence type="ECO:0000256" key="9">
    <source>
        <dbReference type="ARBA" id="ARBA00022750"/>
    </source>
</evidence>
<keyword evidence="15" id="KW-0239">DNA-directed DNA polymerase</keyword>
<proteinExistence type="inferred from homology"/>
<evidence type="ECO:0000256" key="4">
    <source>
        <dbReference type="ARBA" id="ARBA00022670"/>
    </source>
</evidence>
<keyword evidence="12" id="KW-0460">Magnesium</keyword>
<accession>A0A8C7LY93</accession>
<feature type="domain" description="Chromo" evidence="22">
    <location>
        <begin position="1348"/>
        <end position="1406"/>
    </location>
</feature>
<keyword evidence="17" id="KW-0233">DNA recombination</keyword>
<evidence type="ECO:0000256" key="3">
    <source>
        <dbReference type="ARBA" id="ARBA00012180"/>
    </source>
</evidence>
<dbReference type="Gene3D" id="2.40.70.10">
    <property type="entry name" value="Acid Proteases"/>
    <property type="match status" value="1"/>
</dbReference>
<evidence type="ECO:0000256" key="2">
    <source>
        <dbReference type="ARBA" id="ARBA00010879"/>
    </source>
</evidence>
<feature type="domain" description="Integrase catalytic" evidence="25">
    <location>
        <begin position="1045"/>
        <end position="1204"/>
    </location>
</feature>
<feature type="region of interest" description="Disordered" evidence="21">
    <location>
        <begin position="44"/>
        <end position="64"/>
    </location>
</feature>
<dbReference type="InterPro" id="IPR021109">
    <property type="entry name" value="Peptidase_aspartic_dom_sf"/>
</dbReference>
<evidence type="ECO:0000256" key="17">
    <source>
        <dbReference type="ARBA" id="ARBA00023172"/>
    </source>
</evidence>
<dbReference type="Gene3D" id="3.10.20.370">
    <property type="match status" value="1"/>
</dbReference>
<dbReference type="GO" id="GO:0003964">
    <property type="term" value="F:RNA-directed DNA polymerase activity"/>
    <property type="evidence" value="ECO:0007669"/>
    <property type="project" value="UniProtKB-KW"/>
</dbReference>
<dbReference type="SMART" id="SM00298">
    <property type="entry name" value="CHROMO"/>
    <property type="match status" value="1"/>
</dbReference>
<keyword evidence="9" id="KW-0064">Aspartyl protease</keyword>
<keyword evidence="11" id="KW-0378">Hydrolase</keyword>
<dbReference type="PROSITE" id="PS50878">
    <property type="entry name" value="RT_POL"/>
    <property type="match status" value="1"/>
</dbReference>
<evidence type="ECO:0000256" key="14">
    <source>
        <dbReference type="ARBA" id="ARBA00022918"/>
    </source>
</evidence>
<evidence type="ECO:0000256" key="16">
    <source>
        <dbReference type="ARBA" id="ARBA00023125"/>
    </source>
</evidence>
<evidence type="ECO:0000256" key="10">
    <source>
        <dbReference type="ARBA" id="ARBA00022759"/>
    </source>
</evidence>
<keyword evidence="6" id="KW-0548">Nucleotidyltransferase</keyword>
<dbReference type="PANTHER" id="PTHR37984:SF5">
    <property type="entry name" value="PROTEIN NYNRIN-LIKE"/>
    <property type="match status" value="1"/>
</dbReference>
<dbReference type="InterPro" id="IPR005162">
    <property type="entry name" value="Retrotrans_gag_dom"/>
</dbReference>
<keyword evidence="20" id="KW-0863">Zinc-finger</keyword>
<organism evidence="26 27">
    <name type="scientific">Oncorhynchus mykiss</name>
    <name type="common">Rainbow trout</name>
    <name type="synonym">Salmo gairdneri</name>
    <dbReference type="NCBI Taxonomy" id="8022"/>
    <lineage>
        <taxon>Eukaryota</taxon>
        <taxon>Metazoa</taxon>
        <taxon>Chordata</taxon>
        <taxon>Craniata</taxon>
        <taxon>Vertebrata</taxon>
        <taxon>Euteleostomi</taxon>
        <taxon>Actinopterygii</taxon>
        <taxon>Neopterygii</taxon>
        <taxon>Teleostei</taxon>
        <taxon>Protacanthopterygii</taxon>
        <taxon>Salmoniformes</taxon>
        <taxon>Salmonidae</taxon>
        <taxon>Salmoninae</taxon>
        <taxon>Oncorhynchus</taxon>
    </lineage>
</organism>